<evidence type="ECO:0000256" key="5">
    <source>
        <dbReference type="ARBA" id="ARBA00022692"/>
    </source>
</evidence>
<dbReference type="EMBL" id="BLAB01000001">
    <property type="protein sequence ID" value="GER92802.1"/>
    <property type="molecule type" value="Genomic_DNA"/>
</dbReference>
<evidence type="ECO:0000259" key="9">
    <source>
        <dbReference type="Pfam" id="PF00482"/>
    </source>
</evidence>
<evidence type="ECO:0000256" key="1">
    <source>
        <dbReference type="ARBA" id="ARBA00004429"/>
    </source>
</evidence>
<keyword evidence="7 8" id="KW-0472">Membrane</keyword>
<organism evidence="10">
    <name type="scientific">hot springs metagenome</name>
    <dbReference type="NCBI Taxonomy" id="433727"/>
    <lineage>
        <taxon>unclassified sequences</taxon>
        <taxon>metagenomes</taxon>
        <taxon>ecological metagenomes</taxon>
    </lineage>
</organism>
<feature type="domain" description="Type II secretion system protein GspF" evidence="9">
    <location>
        <begin position="68"/>
        <end position="191"/>
    </location>
</feature>
<dbReference type="AlphaFoldDB" id="A0A5J4L0I2"/>
<dbReference type="PRINTS" id="PR00812">
    <property type="entry name" value="BCTERIALGSPF"/>
</dbReference>
<dbReference type="InterPro" id="IPR042094">
    <property type="entry name" value="T2SS_GspF_sf"/>
</dbReference>
<dbReference type="GO" id="GO:0005886">
    <property type="term" value="C:plasma membrane"/>
    <property type="evidence" value="ECO:0007669"/>
    <property type="project" value="UniProtKB-SubCell"/>
</dbReference>
<feature type="transmembrane region" description="Helical" evidence="8">
    <location>
        <begin position="213"/>
        <end position="237"/>
    </location>
</feature>
<dbReference type="InterPro" id="IPR018076">
    <property type="entry name" value="T2SS_GspF_dom"/>
</dbReference>
<comment type="caution">
    <text evidence="10">The sequence shown here is derived from an EMBL/GenBank/DDBJ whole genome shotgun (WGS) entry which is preliminary data.</text>
</comment>
<accession>A0A5J4L0I2</accession>
<evidence type="ECO:0000256" key="4">
    <source>
        <dbReference type="ARBA" id="ARBA00022519"/>
    </source>
</evidence>
<evidence type="ECO:0000313" key="10">
    <source>
        <dbReference type="EMBL" id="GER92802.1"/>
    </source>
</evidence>
<reference evidence="10" key="1">
    <citation type="submission" date="2019-10" db="EMBL/GenBank/DDBJ databases">
        <title>Metagenomic sequencing of thiosulfate-disproportionating enrichment culture.</title>
        <authorList>
            <person name="Umezawa K."/>
            <person name="Kojima H."/>
            <person name="Fukui M."/>
        </authorList>
    </citation>
    <scope>NUCLEOTIDE SEQUENCE</scope>
    <source>
        <strain evidence="10">45J</strain>
    </source>
</reference>
<dbReference type="FunFam" id="1.20.81.30:FF:000001">
    <property type="entry name" value="Type II secretion system protein F"/>
    <property type="match status" value="2"/>
</dbReference>
<keyword evidence="6 8" id="KW-1133">Transmembrane helix</keyword>
<keyword evidence="3" id="KW-1003">Cell membrane</keyword>
<evidence type="ECO:0000256" key="8">
    <source>
        <dbReference type="SAM" id="Phobius"/>
    </source>
</evidence>
<sequence>MPTTFKWAGKTLRGEQKSGEITANTKDEVISALRRQGILPTVITETAPSRKLFGQKKQKITDKDIVVFTRQFATMFMAGIPIVQGLDIMSKQSENKTLGAVVAQIKADVETGTTLADALKKHPKIFDDLYVNLVAAGEAGGVLDAVLMRLAGYIEKAMKLKKKVKGAMIYPAIVISVAVLVIAIIMIWVIPIFSKIFTEMGAKLPAPTRSVIWLSNFLGGVGGLVILIGIVATIFGIKKYRGTETGRKNTDRFLLKMPVVGDLLRKVAVARFTRTLGTLISSGVPILDGLDICARSSGNKVVEEVVFEVKKEVASGKTVAEPLSKSEVFPPMVTQMINVGESTGALDQMLIKIADFYDDEVDNAVANLTTMLEPMLMVFLGTTIGYIVVALYLPIFKMGEVVGGK</sequence>
<name>A0A5J4L0I2_9ZZZZ</name>
<feature type="transmembrane region" description="Helical" evidence="8">
    <location>
        <begin position="376"/>
        <end position="395"/>
    </location>
</feature>
<dbReference type="GO" id="GO:0015628">
    <property type="term" value="P:protein secretion by the type II secretion system"/>
    <property type="evidence" value="ECO:0007669"/>
    <property type="project" value="TreeGrafter"/>
</dbReference>
<protein>
    <submittedName>
        <fullName evidence="10">Pilus assembly protein PilC</fullName>
    </submittedName>
</protein>
<feature type="transmembrane region" description="Helical" evidence="8">
    <location>
        <begin position="129"/>
        <end position="147"/>
    </location>
</feature>
<dbReference type="PANTHER" id="PTHR30012:SF7">
    <property type="entry name" value="PROTEIN TRANSPORT PROTEIN HOFC HOMOLOG"/>
    <property type="match status" value="1"/>
</dbReference>
<keyword evidence="5 8" id="KW-0812">Transmembrane</keyword>
<evidence type="ECO:0000256" key="2">
    <source>
        <dbReference type="ARBA" id="ARBA00005745"/>
    </source>
</evidence>
<gene>
    <name evidence="10" type="ORF">A45J_0528</name>
</gene>
<evidence type="ECO:0000256" key="3">
    <source>
        <dbReference type="ARBA" id="ARBA00022475"/>
    </source>
</evidence>
<dbReference type="Gene3D" id="1.20.81.30">
    <property type="entry name" value="Type II secretion system (T2SS), domain F"/>
    <property type="match status" value="2"/>
</dbReference>
<proteinExistence type="inferred from homology"/>
<keyword evidence="4" id="KW-0997">Cell inner membrane</keyword>
<comment type="similarity">
    <text evidence="2">Belongs to the GSP F family.</text>
</comment>
<dbReference type="PANTHER" id="PTHR30012">
    <property type="entry name" value="GENERAL SECRETION PATHWAY PROTEIN"/>
    <property type="match status" value="1"/>
</dbReference>
<dbReference type="InterPro" id="IPR003004">
    <property type="entry name" value="GspF/PilC"/>
</dbReference>
<feature type="transmembrane region" description="Helical" evidence="8">
    <location>
        <begin position="168"/>
        <end position="193"/>
    </location>
</feature>
<comment type="subcellular location">
    <subcellularLocation>
        <location evidence="1">Cell inner membrane</location>
        <topology evidence="1">Multi-pass membrane protein</topology>
    </subcellularLocation>
</comment>
<evidence type="ECO:0000256" key="7">
    <source>
        <dbReference type="ARBA" id="ARBA00023136"/>
    </source>
</evidence>
<evidence type="ECO:0000256" key="6">
    <source>
        <dbReference type="ARBA" id="ARBA00022989"/>
    </source>
</evidence>
<feature type="transmembrane region" description="Helical" evidence="8">
    <location>
        <begin position="65"/>
        <end position="83"/>
    </location>
</feature>
<dbReference type="Pfam" id="PF00482">
    <property type="entry name" value="T2SSF"/>
    <property type="match status" value="2"/>
</dbReference>
<feature type="domain" description="Type II secretion system protein GspF" evidence="9">
    <location>
        <begin position="272"/>
        <end position="394"/>
    </location>
</feature>